<evidence type="ECO:0000313" key="7">
    <source>
        <dbReference type="EMBL" id="KRR06908.1"/>
    </source>
</evidence>
<dbReference type="SUPFAM" id="SSF52768">
    <property type="entry name" value="Arginase/deacetylase"/>
    <property type="match status" value="1"/>
</dbReference>
<organism evidence="7 8">
    <name type="scientific">Bradyrhizobium valentinum</name>
    <dbReference type="NCBI Taxonomy" id="1518501"/>
    <lineage>
        <taxon>Bacteria</taxon>
        <taxon>Pseudomonadati</taxon>
        <taxon>Pseudomonadota</taxon>
        <taxon>Alphaproteobacteria</taxon>
        <taxon>Hyphomicrobiales</taxon>
        <taxon>Nitrobacteraceae</taxon>
        <taxon>Bradyrhizobium</taxon>
    </lineage>
</organism>
<evidence type="ECO:0000256" key="3">
    <source>
        <dbReference type="ARBA" id="ARBA00022723"/>
    </source>
</evidence>
<evidence type="ECO:0000259" key="6">
    <source>
        <dbReference type="Pfam" id="PF00850"/>
    </source>
</evidence>
<dbReference type="GO" id="GO:0004407">
    <property type="term" value="F:histone deacetylase activity"/>
    <property type="evidence" value="ECO:0007669"/>
    <property type="project" value="TreeGrafter"/>
</dbReference>
<keyword evidence="8" id="KW-1185">Reference proteome</keyword>
<dbReference type="InterPro" id="IPR037138">
    <property type="entry name" value="His_deacetylse_dom_sf"/>
</dbReference>
<dbReference type="InterPro" id="IPR023696">
    <property type="entry name" value="Ureohydrolase_dom_sf"/>
</dbReference>
<dbReference type="GO" id="GO:0046872">
    <property type="term" value="F:metal ion binding"/>
    <property type="evidence" value="ECO:0007669"/>
    <property type="project" value="UniProtKB-KW"/>
</dbReference>
<dbReference type="PANTHER" id="PTHR10625:SF17">
    <property type="entry name" value="HISTONE DEACETYLASE 8"/>
    <property type="match status" value="1"/>
</dbReference>
<dbReference type="InterPro" id="IPR000286">
    <property type="entry name" value="HDACs"/>
</dbReference>
<evidence type="ECO:0000256" key="4">
    <source>
        <dbReference type="ARBA" id="ARBA00022801"/>
    </source>
</evidence>
<dbReference type="InterPro" id="IPR023801">
    <property type="entry name" value="His_deacetylse_dom"/>
</dbReference>
<evidence type="ECO:0000256" key="2">
    <source>
        <dbReference type="ARBA" id="ARBA00005947"/>
    </source>
</evidence>
<gene>
    <name evidence="7" type="ORF">CP49_02075</name>
</gene>
<protein>
    <submittedName>
        <fullName evidence="7">Acetylpolyamine aminohydrolase</fullName>
    </submittedName>
</protein>
<dbReference type="PRINTS" id="PR01270">
    <property type="entry name" value="HDASUPER"/>
</dbReference>
<dbReference type="GO" id="GO:0040029">
    <property type="term" value="P:epigenetic regulation of gene expression"/>
    <property type="evidence" value="ECO:0007669"/>
    <property type="project" value="TreeGrafter"/>
</dbReference>
<keyword evidence="5" id="KW-0862">Zinc</keyword>
<comment type="caution">
    <text evidence="7">The sequence shown here is derived from an EMBL/GenBank/DDBJ whole genome shotgun (WGS) entry which is preliminary data.</text>
</comment>
<reference evidence="7 8" key="1">
    <citation type="submission" date="2014-03" db="EMBL/GenBank/DDBJ databases">
        <title>Bradyrhizobium valentinum sp. nov., isolated from effective nodules of Lupinus mariae-josephae, a lupine endemic of basic-lime soils in Eastern Spain.</title>
        <authorList>
            <person name="Duran D."/>
            <person name="Rey L."/>
            <person name="Navarro A."/>
            <person name="Busquets A."/>
            <person name="Imperial J."/>
            <person name="Ruiz-Argueso T."/>
        </authorList>
    </citation>
    <scope>NUCLEOTIDE SEQUENCE [LARGE SCALE GENOMIC DNA]</scope>
    <source>
        <strain evidence="7 8">LmjM3</strain>
    </source>
</reference>
<comment type="cofactor">
    <cofactor evidence="1">
        <name>Zn(2+)</name>
        <dbReference type="ChEBI" id="CHEBI:29105"/>
    </cofactor>
</comment>
<dbReference type="CDD" id="cd10001">
    <property type="entry name" value="HDAC_classII_APAH"/>
    <property type="match status" value="1"/>
</dbReference>
<dbReference type="Pfam" id="PF00850">
    <property type="entry name" value="Hist_deacetyl"/>
    <property type="match status" value="1"/>
</dbReference>
<dbReference type="GO" id="GO:0016787">
    <property type="term" value="F:hydrolase activity"/>
    <property type="evidence" value="ECO:0007669"/>
    <property type="project" value="UniProtKB-KW"/>
</dbReference>
<name>A0A0R3LGG3_9BRAD</name>
<evidence type="ECO:0000256" key="5">
    <source>
        <dbReference type="ARBA" id="ARBA00022833"/>
    </source>
</evidence>
<feature type="domain" description="Histone deacetylase" evidence="6">
    <location>
        <begin position="28"/>
        <end position="334"/>
    </location>
</feature>
<dbReference type="Gene3D" id="3.40.800.20">
    <property type="entry name" value="Histone deacetylase domain"/>
    <property type="match status" value="1"/>
</dbReference>
<proteinExistence type="inferred from homology"/>
<keyword evidence="4 7" id="KW-0378">Hydrolase</keyword>
<dbReference type="AlphaFoldDB" id="A0A0R3LGG3"/>
<dbReference type="STRING" id="1518501.CQ10_03710"/>
<accession>A0A0R3LGG3</accession>
<dbReference type="Proteomes" id="UP000051913">
    <property type="component" value="Unassembled WGS sequence"/>
</dbReference>
<sequence length="341" mass="36437">MKAVYTELHRSHDPQFFLVRGVIKRTTEQPERADRLLAGLIAGKHELVAPTVFGQGPRARVHSAEYLRFMEEAWDAWVALGDSGSEMIANIHPVRYGATYPTHIVGRLGWHAADTAAPISKGTYAAACAATDVATTAAQLVMDGEDAVYALCRPPGHHAYADMSGGFCFFNNSAVAAAQLRQRHERVAILDVDVHHGNGTQGIFYERPDVLTVSIHADPVFFYPFVWGYAHERGAGPGLGANLNIPLPKGTGDDDYIKAIGEAEKTIRAFAPGALVVALGLDASEHDPLAGLAVTTAGFRRIGAAIARLGLPTVFVQEGGYLSDILGANLTAALGGFEEVR</sequence>
<evidence type="ECO:0000256" key="1">
    <source>
        <dbReference type="ARBA" id="ARBA00001947"/>
    </source>
</evidence>
<evidence type="ECO:0000313" key="8">
    <source>
        <dbReference type="Proteomes" id="UP000051913"/>
    </source>
</evidence>
<keyword evidence="3" id="KW-0479">Metal-binding</keyword>
<comment type="similarity">
    <text evidence="2">Belongs to the histone deacetylase family.</text>
</comment>
<dbReference type="RefSeq" id="WP_057851103.1">
    <property type="nucleotide sequence ID" value="NZ_LLXX01000101.1"/>
</dbReference>
<dbReference type="PANTHER" id="PTHR10625">
    <property type="entry name" value="HISTONE DEACETYLASE HDAC1-RELATED"/>
    <property type="match status" value="1"/>
</dbReference>
<dbReference type="EMBL" id="LLXX01000101">
    <property type="protein sequence ID" value="KRR06908.1"/>
    <property type="molecule type" value="Genomic_DNA"/>
</dbReference>
<dbReference type="OrthoDB" id="9808367at2"/>